<name>A0A9P8Q4S1_WICPI</name>
<feature type="region of interest" description="Disordered" evidence="1">
    <location>
        <begin position="1"/>
        <end position="108"/>
    </location>
</feature>
<keyword evidence="2" id="KW-0472">Membrane</keyword>
<reference evidence="3" key="1">
    <citation type="journal article" date="2021" name="Open Biol.">
        <title>Shared evolutionary footprints suggest mitochondrial oxidative damage underlies multiple complex I losses in fungi.</title>
        <authorList>
            <person name="Schikora-Tamarit M.A."/>
            <person name="Marcet-Houben M."/>
            <person name="Nosek J."/>
            <person name="Gabaldon T."/>
        </authorList>
    </citation>
    <scope>NUCLEOTIDE SEQUENCE</scope>
    <source>
        <strain evidence="3">CBS2887</strain>
    </source>
</reference>
<dbReference type="Proteomes" id="UP000774326">
    <property type="component" value="Unassembled WGS sequence"/>
</dbReference>
<evidence type="ECO:0000256" key="2">
    <source>
        <dbReference type="SAM" id="Phobius"/>
    </source>
</evidence>
<keyword evidence="4" id="KW-1185">Reference proteome</keyword>
<dbReference type="OrthoDB" id="194358at2759"/>
<proteinExistence type="predicted"/>
<feature type="compositionally biased region" description="Basic and acidic residues" evidence="1">
    <location>
        <begin position="80"/>
        <end position="108"/>
    </location>
</feature>
<dbReference type="EMBL" id="JAEUBG010003294">
    <property type="protein sequence ID" value="KAH3682990.1"/>
    <property type="molecule type" value="Genomic_DNA"/>
</dbReference>
<protein>
    <submittedName>
        <fullName evidence="3">Uncharacterized protein</fullName>
    </submittedName>
</protein>
<keyword evidence="2" id="KW-0812">Transmembrane</keyword>
<feature type="transmembrane region" description="Helical" evidence="2">
    <location>
        <begin position="440"/>
        <end position="460"/>
    </location>
</feature>
<accession>A0A9P8Q4S1</accession>
<feature type="compositionally biased region" description="Low complexity" evidence="1">
    <location>
        <begin position="43"/>
        <end position="76"/>
    </location>
</feature>
<feature type="compositionally biased region" description="Polar residues" evidence="1">
    <location>
        <begin position="1"/>
        <end position="11"/>
    </location>
</feature>
<evidence type="ECO:0000313" key="4">
    <source>
        <dbReference type="Proteomes" id="UP000774326"/>
    </source>
</evidence>
<gene>
    <name evidence="3" type="ORF">WICPIJ_006050</name>
</gene>
<keyword evidence="2" id="KW-1133">Transmembrane helix</keyword>
<evidence type="ECO:0000313" key="3">
    <source>
        <dbReference type="EMBL" id="KAH3682990.1"/>
    </source>
</evidence>
<feature type="transmembrane region" description="Helical" evidence="2">
    <location>
        <begin position="410"/>
        <end position="428"/>
    </location>
</feature>
<organism evidence="3 4">
    <name type="scientific">Wickerhamomyces pijperi</name>
    <name type="common">Yeast</name>
    <name type="synonym">Pichia pijperi</name>
    <dbReference type="NCBI Taxonomy" id="599730"/>
    <lineage>
        <taxon>Eukaryota</taxon>
        <taxon>Fungi</taxon>
        <taxon>Dikarya</taxon>
        <taxon>Ascomycota</taxon>
        <taxon>Saccharomycotina</taxon>
        <taxon>Saccharomycetes</taxon>
        <taxon>Phaffomycetales</taxon>
        <taxon>Wickerhamomycetaceae</taxon>
        <taxon>Wickerhamomyces</taxon>
    </lineage>
</organism>
<dbReference type="AlphaFoldDB" id="A0A9P8Q4S1"/>
<reference evidence="3" key="2">
    <citation type="submission" date="2021-01" db="EMBL/GenBank/DDBJ databases">
        <authorList>
            <person name="Schikora-Tamarit M.A."/>
        </authorList>
    </citation>
    <scope>NUCLEOTIDE SEQUENCE</scope>
    <source>
        <strain evidence="3">CBS2887</strain>
    </source>
</reference>
<comment type="caution">
    <text evidence="3">The sequence shown here is derived from an EMBL/GenBank/DDBJ whole genome shotgun (WGS) entry which is preliminary data.</text>
</comment>
<feature type="compositionally biased region" description="Basic and acidic residues" evidence="1">
    <location>
        <begin position="12"/>
        <end position="24"/>
    </location>
</feature>
<feature type="non-terminal residue" evidence="3">
    <location>
        <position position="488"/>
    </location>
</feature>
<evidence type="ECO:0000256" key="1">
    <source>
        <dbReference type="SAM" id="MobiDB-lite"/>
    </source>
</evidence>
<sequence length="488" mass="55918">REASVITSVQSKPDEVKQAKDMKRSLSSSSVKDTGSHKKLKPSADSSRAQSPAPAAALESQSSNLSETATTPAAPSETEDEKKARLLKEKIDREKYEAEKEAKRKAREAEYMRNISNVEEQKRRELDVIRKREEEQQKKEAQLLELKKQQEQERKNLMSLKEEYERRRQIREQYPYGLEQATFDDDRTKEDLLPYLPLYCIDDGGDSGLVSDVQVVILLGKEDFLTKYDKSLEKKLMSLDDKEKLFDFLYPFLGDFKGKPSTRAQQNDREVQLEKFKSLKLNWLRKDQVLQIIKQDFNPLYDTIRTRIENIQWSEILTPDYTKQITPVNAYNGINPQEEQKVEQLANDRKIPIFLRNRRSLLKSLVANTFLPIESESVCCKYLSSLSRFAWICKETSLEVCKPALAPDSIVIVGSVIGVMVSLVPITFQPADCFGFCEAMVAASVLICVCSLFMIFAFLITGVVSWIVTFDSLVVRFLLLLFLDLSLT</sequence>